<dbReference type="InParanoid" id="A0A1Y2D8V7"/>
<evidence type="ECO:0000256" key="1">
    <source>
        <dbReference type="ARBA" id="ARBA00022630"/>
    </source>
</evidence>
<dbReference type="Proteomes" id="UP000193467">
    <property type="component" value="Unassembled WGS sequence"/>
</dbReference>
<comment type="caution">
    <text evidence="7">The sequence shown here is derived from an EMBL/GenBank/DDBJ whole genome shotgun (WGS) entry which is preliminary data.</text>
</comment>
<name>A0A1Y2D8V7_9BASI</name>
<keyword evidence="1" id="KW-0285">Flavoprotein</keyword>
<reference evidence="7 8" key="1">
    <citation type="submission" date="2016-07" db="EMBL/GenBank/DDBJ databases">
        <title>Pervasive Adenine N6-methylation of Active Genes in Fungi.</title>
        <authorList>
            <consortium name="DOE Joint Genome Institute"/>
            <person name="Mondo S.J."/>
            <person name="Dannebaum R.O."/>
            <person name="Kuo R.C."/>
            <person name="Labutti K."/>
            <person name="Haridas S."/>
            <person name="Kuo A."/>
            <person name="Salamov A."/>
            <person name="Ahrendt S.R."/>
            <person name="Lipzen A."/>
            <person name="Sullivan W."/>
            <person name="Andreopoulos W.B."/>
            <person name="Clum A."/>
            <person name="Lindquist E."/>
            <person name="Daum C."/>
            <person name="Ramamoorthy G.K."/>
            <person name="Gryganskyi A."/>
            <person name="Culley D."/>
            <person name="Magnuson J.K."/>
            <person name="James T.Y."/>
            <person name="O'Malley M.A."/>
            <person name="Stajich J.E."/>
            <person name="Spatafora J.W."/>
            <person name="Visel A."/>
            <person name="Grigoriev I.V."/>
        </authorList>
    </citation>
    <scope>NUCLEOTIDE SEQUENCE [LARGE SCALE GENOMIC DNA]</scope>
    <source>
        <strain evidence="7 8">62-1032</strain>
    </source>
</reference>
<evidence type="ECO:0000256" key="3">
    <source>
        <dbReference type="ARBA" id="ARBA00023002"/>
    </source>
</evidence>
<keyword evidence="8" id="KW-1185">Reference proteome</keyword>
<dbReference type="InterPro" id="IPR036661">
    <property type="entry name" value="Luciferase-like_sf"/>
</dbReference>
<gene>
    <name evidence="7" type="ORF">BCR35DRAFT_284392</name>
</gene>
<dbReference type="NCBIfam" id="TIGR03860">
    <property type="entry name" value="FMN_nitrolo"/>
    <property type="match status" value="1"/>
</dbReference>
<dbReference type="GO" id="GO:0016705">
    <property type="term" value="F:oxidoreductase activity, acting on paired donors, with incorporation or reduction of molecular oxygen"/>
    <property type="evidence" value="ECO:0007669"/>
    <property type="project" value="InterPro"/>
</dbReference>
<dbReference type="STRING" id="106004.A0A1Y2D8V7"/>
<dbReference type="EMBL" id="MCGR01000090">
    <property type="protein sequence ID" value="ORY55556.1"/>
    <property type="molecule type" value="Genomic_DNA"/>
</dbReference>
<comment type="similarity">
    <text evidence="5">Belongs to the NtaA/SnaA/DszA monooxygenase family.</text>
</comment>
<evidence type="ECO:0000256" key="4">
    <source>
        <dbReference type="ARBA" id="ARBA00023033"/>
    </source>
</evidence>
<dbReference type="InterPro" id="IPR016215">
    <property type="entry name" value="NTA_MOA"/>
</dbReference>
<accession>A0A1Y2D8V7</accession>
<keyword evidence="3" id="KW-0560">Oxidoreductase</keyword>
<protein>
    <submittedName>
        <fullName evidence="7">Luciferase-like domain-containing protein</fullName>
    </submittedName>
</protein>
<dbReference type="SUPFAM" id="SSF51679">
    <property type="entry name" value="Bacterial luciferase-like"/>
    <property type="match status" value="1"/>
</dbReference>
<sequence>MQNPAFFAAPEPTKVNDAPSPSAESPAKALKKRWILNAFDMASAGHVSPGLWKHPDDRSTTKHDLEYWIKLAELLERGKFNSVFIADVLGCYSVYGNSLDAATRTGAQWGVDDPMVIVSAMAAGTNNLSFGVTHSVTYDAPYALARRFSTLDHLTRGRVGFNLVTSYLDSAARNFGLEQQIEHDERYIRAHEYIEVLYKLWLSSWREDAVVLDKERDVYAEPDRIRKIHHKGKYFNVEGPSIVEPSPQGLPLLYQAGSSSSGLGFGARHAEAVFMSGPSPQKIRSQVDALRSAAAQEGRDPQSIKVLCQQLIIVDETDEKAQAKLAEYEALASREGAKVLFGGWLGQDLAEYGPDDDLREVGPPPLAGVVRGFAAIYPEVTKWTADALADKIKLGGMNKPVVGSAQIVADKLEEFVEVADIDGFNFAYAITPGSFEDIVEYLVPELQRRGVHWSDYPTREDGKPLTAREGLYGVGQEKLRDDHYAAKYRWKAGEEAPALE</sequence>
<dbReference type="OrthoDB" id="2533523at2759"/>
<feature type="domain" description="Luciferase-like" evidence="6">
    <location>
        <begin position="53"/>
        <end position="417"/>
    </location>
</feature>
<keyword evidence="4" id="KW-0503">Monooxygenase</keyword>
<dbReference type="InterPro" id="IPR011251">
    <property type="entry name" value="Luciferase-like_dom"/>
</dbReference>
<dbReference type="AlphaFoldDB" id="A0A1Y2D8V7"/>
<evidence type="ECO:0000313" key="8">
    <source>
        <dbReference type="Proteomes" id="UP000193467"/>
    </source>
</evidence>
<evidence type="ECO:0000313" key="7">
    <source>
        <dbReference type="EMBL" id="ORY55556.1"/>
    </source>
</evidence>
<organism evidence="7 8">
    <name type="scientific">Leucosporidium creatinivorum</name>
    <dbReference type="NCBI Taxonomy" id="106004"/>
    <lineage>
        <taxon>Eukaryota</taxon>
        <taxon>Fungi</taxon>
        <taxon>Dikarya</taxon>
        <taxon>Basidiomycota</taxon>
        <taxon>Pucciniomycotina</taxon>
        <taxon>Microbotryomycetes</taxon>
        <taxon>Leucosporidiales</taxon>
        <taxon>Leucosporidium</taxon>
    </lineage>
</organism>
<dbReference type="PANTHER" id="PTHR30011:SF16">
    <property type="entry name" value="C2H2 FINGER DOMAIN TRANSCRIPTION FACTOR (EUROFUNG)-RELATED"/>
    <property type="match status" value="1"/>
</dbReference>
<dbReference type="InterPro" id="IPR051260">
    <property type="entry name" value="Diverse_substr_monoxygenases"/>
</dbReference>
<dbReference type="PANTHER" id="PTHR30011">
    <property type="entry name" value="ALKANESULFONATE MONOOXYGENASE-RELATED"/>
    <property type="match status" value="1"/>
</dbReference>
<dbReference type="Pfam" id="PF00296">
    <property type="entry name" value="Bac_luciferase"/>
    <property type="match status" value="1"/>
</dbReference>
<dbReference type="PIRSF" id="PIRSF000337">
    <property type="entry name" value="NTA_MOA"/>
    <property type="match status" value="1"/>
</dbReference>
<proteinExistence type="inferred from homology"/>
<evidence type="ECO:0000256" key="5">
    <source>
        <dbReference type="ARBA" id="ARBA00033748"/>
    </source>
</evidence>
<evidence type="ECO:0000256" key="2">
    <source>
        <dbReference type="ARBA" id="ARBA00022643"/>
    </source>
</evidence>
<evidence type="ECO:0000259" key="6">
    <source>
        <dbReference type="Pfam" id="PF00296"/>
    </source>
</evidence>
<dbReference type="Gene3D" id="3.20.20.30">
    <property type="entry name" value="Luciferase-like domain"/>
    <property type="match status" value="1"/>
</dbReference>
<keyword evidence="2" id="KW-0288">FMN</keyword>
<dbReference type="GO" id="GO:0004497">
    <property type="term" value="F:monooxygenase activity"/>
    <property type="evidence" value="ECO:0007669"/>
    <property type="project" value="UniProtKB-KW"/>
</dbReference>